<protein>
    <submittedName>
        <fullName evidence="3">S1C family serine protease</fullName>
        <ecNumber evidence="3">3.4.21.-</ecNumber>
    </submittedName>
</protein>
<sequence>MAVLLAALTGGTAGWLGGSVAREGALQAAQTPAVPAETAAVPSSPAGVADAAAVVLPSLVSVETAATSGSGFAYGGAGHVLTNAHVVGDAEAVRVVRAGERPVDAEVVGTDTARDIAVLYAPDAGLEPVRLGDAAALRIGDTVLAAGSPLRLAGTVTSGIVSAVDREARLGGAADPQPVIQTDAAINIGNSGGPLIDTAGRVVGVNTAIATVGPGGGSIGIGFAVPIDRAAEAADDLIG</sequence>
<dbReference type="PRINTS" id="PR00834">
    <property type="entry name" value="PROTEASES2C"/>
</dbReference>
<organism evidence="3 4">
    <name type="scientific">Nocardiopsis mangrovi</name>
    <dbReference type="NCBI Taxonomy" id="1179818"/>
    <lineage>
        <taxon>Bacteria</taxon>
        <taxon>Bacillati</taxon>
        <taxon>Actinomycetota</taxon>
        <taxon>Actinomycetes</taxon>
        <taxon>Streptosporangiales</taxon>
        <taxon>Nocardiopsidaceae</taxon>
        <taxon>Nocardiopsis</taxon>
    </lineage>
</organism>
<comment type="caution">
    <text evidence="3">The sequence shown here is derived from an EMBL/GenBank/DDBJ whole genome shotgun (WGS) entry which is preliminary data.</text>
</comment>
<dbReference type="EMBL" id="JBHSFQ010000025">
    <property type="protein sequence ID" value="MFC4564478.1"/>
    <property type="molecule type" value="Genomic_DNA"/>
</dbReference>
<dbReference type="RefSeq" id="WP_378577629.1">
    <property type="nucleotide sequence ID" value="NZ_JBHSFQ010000025.1"/>
</dbReference>
<dbReference type="GO" id="GO:0008233">
    <property type="term" value="F:peptidase activity"/>
    <property type="evidence" value="ECO:0007669"/>
    <property type="project" value="UniProtKB-KW"/>
</dbReference>
<keyword evidence="1 3" id="KW-0645">Protease</keyword>
<dbReference type="SUPFAM" id="SSF50494">
    <property type="entry name" value="Trypsin-like serine proteases"/>
    <property type="match status" value="1"/>
</dbReference>
<dbReference type="Proteomes" id="UP001595923">
    <property type="component" value="Unassembled WGS sequence"/>
</dbReference>
<keyword evidence="4" id="KW-1185">Reference proteome</keyword>
<dbReference type="PANTHER" id="PTHR43343:SF3">
    <property type="entry name" value="PROTEASE DO-LIKE 8, CHLOROPLASTIC"/>
    <property type="match status" value="1"/>
</dbReference>
<proteinExistence type="predicted"/>
<evidence type="ECO:0000256" key="1">
    <source>
        <dbReference type="ARBA" id="ARBA00022670"/>
    </source>
</evidence>
<dbReference type="EC" id="3.4.21.-" evidence="3"/>
<dbReference type="InterPro" id="IPR001940">
    <property type="entry name" value="Peptidase_S1C"/>
</dbReference>
<reference evidence="4" key="1">
    <citation type="journal article" date="2019" name="Int. J. Syst. Evol. Microbiol.">
        <title>The Global Catalogue of Microorganisms (GCM) 10K type strain sequencing project: providing services to taxonomists for standard genome sequencing and annotation.</title>
        <authorList>
            <consortium name="The Broad Institute Genomics Platform"/>
            <consortium name="The Broad Institute Genome Sequencing Center for Infectious Disease"/>
            <person name="Wu L."/>
            <person name="Ma J."/>
        </authorList>
    </citation>
    <scope>NUCLEOTIDE SEQUENCE [LARGE SCALE GENOMIC DNA]</scope>
    <source>
        <strain evidence="4">XZYJ18</strain>
    </source>
</reference>
<dbReference type="GO" id="GO:0006508">
    <property type="term" value="P:proteolysis"/>
    <property type="evidence" value="ECO:0007669"/>
    <property type="project" value="UniProtKB-KW"/>
</dbReference>
<dbReference type="InterPro" id="IPR051201">
    <property type="entry name" value="Chloro_Bact_Ser_Proteases"/>
</dbReference>
<evidence type="ECO:0000256" key="2">
    <source>
        <dbReference type="ARBA" id="ARBA00022801"/>
    </source>
</evidence>
<dbReference type="Pfam" id="PF13365">
    <property type="entry name" value="Trypsin_2"/>
    <property type="match status" value="1"/>
</dbReference>
<accession>A0ABV9E4E8</accession>
<dbReference type="InterPro" id="IPR009003">
    <property type="entry name" value="Peptidase_S1_PA"/>
</dbReference>
<dbReference type="Gene3D" id="2.40.10.120">
    <property type="match status" value="1"/>
</dbReference>
<gene>
    <name evidence="3" type="ORF">ACFO4E_21675</name>
</gene>
<dbReference type="PANTHER" id="PTHR43343">
    <property type="entry name" value="PEPTIDASE S12"/>
    <property type="match status" value="1"/>
</dbReference>
<keyword evidence="2 3" id="KW-0378">Hydrolase</keyword>
<evidence type="ECO:0000313" key="4">
    <source>
        <dbReference type="Proteomes" id="UP001595923"/>
    </source>
</evidence>
<name>A0ABV9E4E8_9ACTN</name>
<evidence type="ECO:0000313" key="3">
    <source>
        <dbReference type="EMBL" id="MFC4564478.1"/>
    </source>
</evidence>